<sequence>MYSLGSESLIKQAREIQETELQKFYSRLVKLLQLKELGHETVDSLQRLHLILSANKYARTLCPQQSWMARCRATSSPCSAWARDSRRTSG</sequence>
<reference evidence="2" key="1">
    <citation type="submission" date="2025-08" db="UniProtKB">
        <authorList>
            <consortium name="Ensembl"/>
        </authorList>
    </citation>
    <scope>IDENTIFICATION</scope>
</reference>
<dbReference type="GO" id="GO:0044599">
    <property type="term" value="C:AP-5 adaptor complex"/>
    <property type="evidence" value="ECO:0007669"/>
    <property type="project" value="InterPro"/>
</dbReference>
<evidence type="ECO:0000313" key="3">
    <source>
        <dbReference type="Proteomes" id="UP000261380"/>
    </source>
</evidence>
<name>A0A3B5MHB9_9TELE</name>
<accession>A0A3B5MHB9</accession>
<dbReference type="PANTHER" id="PTHR46488">
    <property type="entry name" value="AP-5 COMPLEX SUBUNIT ZETA-1"/>
    <property type="match status" value="1"/>
</dbReference>
<dbReference type="Ensembl" id="ENSXCOT00000023992.1">
    <property type="protein sequence ID" value="ENSXCOP00000023708.1"/>
    <property type="gene ID" value="ENSXCOG00000017707.1"/>
</dbReference>
<dbReference type="Proteomes" id="UP000261380">
    <property type="component" value="Unplaced"/>
</dbReference>
<protein>
    <recommendedName>
        <fullName evidence="1">AP-5 complex subunit zeta-1 N-terminal TPR domain-containing protein</fullName>
    </recommendedName>
</protein>
<organism evidence="2 3">
    <name type="scientific">Xiphophorus couchianus</name>
    <name type="common">Monterrey platyfish</name>
    <dbReference type="NCBI Taxonomy" id="32473"/>
    <lineage>
        <taxon>Eukaryota</taxon>
        <taxon>Metazoa</taxon>
        <taxon>Chordata</taxon>
        <taxon>Craniata</taxon>
        <taxon>Vertebrata</taxon>
        <taxon>Euteleostomi</taxon>
        <taxon>Actinopterygii</taxon>
        <taxon>Neopterygii</taxon>
        <taxon>Teleostei</taxon>
        <taxon>Neoteleostei</taxon>
        <taxon>Acanthomorphata</taxon>
        <taxon>Ovalentaria</taxon>
        <taxon>Atherinomorphae</taxon>
        <taxon>Cyprinodontiformes</taxon>
        <taxon>Poeciliidae</taxon>
        <taxon>Poeciliinae</taxon>
        <taxon>Xiphophorus</taxon>
    </lineage>
</organism>
<dbReference type="InterPro" id="IPR056857">
    <property type="entry name" value="TPR_AP5Z1_N"/>
</dbReference>
<feature type="domain" description="AP-5 complex subunit zeta-1 N-terminal TPR" evidence="1">
    <location>
        <begin position="1"/>
        <end position="63"/>
    </location>
</feature>
<dbReference type="PANTHER" id="PTHR46488:SF1">
    <property type="entry name" value="AP-5 COMPLEX SUBUNIT ZETA-1"/>
    <property type="match status" value="1"/>
</dbReference>
<evidence type="ECO:0000313" key="2">
    <source>
        <dbReference type="Ensembl" id="ENSXCOP00000023708.1"/>
    </source>
</evidence>
<dbReference type="Pfam" id="PF25153">
    <property type="entry name" value="TPR_AP5Z1"/>
    <property type="match status" value="1"/>
</dbReference>
<dbReference type="AlphaFoldDB" id="A0A3B5MHB9"/>
<dbReference type="GeneTree" id="ENSGT00390000017592"/>
<proteinExistence type="predicted"/>
<dbReference type="InterPro" id="IPR028222">
    <property type="entry name" value="AP5Z1"/>
</dbReference>
<keyword evidence="3" id="KW-1185">Reference proteome</keyword>
<reference evidence="2" key="2">
    <citation type="submission" date="2025-09" db="UniProtKB">
        <authorList>
            <consortium name="Ensembl"/>
        </authorList>
    </citation>
    <scope>IDENTIFICATION</scope>
</reference>
<evidence type="ECO:0000259" key="1">
    <source>
        <dbReference type="Pfam" id="PF25153"/>
    </source>
</evidence>